<dbReference type="eggNOG" id="ENOG5030RJI">
    <property type="taxonomic scope" value="Bacteria"/>
</dbReference>
<protein>
    <submittedName>
        <fullName evidence="1">Uncharacterized protein</fullName>
    </submittedName>
</protein>
<gene>
    <name evidence="1" type="ORF">JCM19294_1271</name>
</gene>
<proteinExistence type="predicted"/>
<organism evidence="1 2">
    <name type="scientific">Nonlabens tegetincola</name>
    <dbReference type="NCBI Taxonomy" id="323273"/>
    <lineage>
        <taxon>Bacteria</taxon>
        <taxon>Pseudomonadati</taxon>
        <taxon>Bacteroidota</taxon>
        <taxon>Flavobacteriia</taxon>
        <taxon>Flavobacteriales</taxon>
        <taxon>Flavobacteriaceae</taxon>
        <taxon>Nonlabens</taxon>
    </lineage>
</organism>
<dbReference type="AlphaFoldDB" id="A0A090Q2H4"/>
<evidence type="ECO:0000313" key="2">
    <source>
        <dbReference type="Proteomes" id="UP000029221"/>
    </source>
</evidence>
<keyword evidence="2" id="KW-1185">Reference proteome</keyword>
<dbReference type="Proteomes" id="UP000029221">
    <property type="component" value="Unassembled WGS sequence"/>
</dbReference>
<accession>A0A090Q2H4</accession>
<name>A0A090Q2H4_9FLAO</name>
<evidence type="ECO:0000313" key="1">
    <source>
        <dbReference type="EMBL" id="GAK97225.1"/>
    </source>
</evidence>
<sequence>MFAFAKAITAQVHSSLEHLKLPQITQEDNTAKNEVYRIQTATYKADSLGYEPVVLQVQNFNEAGLKFQDYQQIFGKYKSETLDSFYYTGTRLDSIVKKTSSGGFDATMIFECDNQGRVTSEKATGKYINYVTQYTYENNQLQHIEMKLKRGNRRTATYYYKKGNLDYVKQHEYKENGELKKEFTVYYTRGIPIARVTANDPLITVADFTGVYKIRTQLSQEQAIKELQKAAAISRTDLFNKRKEITQQEVMLEQYSTSTESSTGEWTKRHITRKMFSKLEDRWVFRKLYFPDSTTVGSTQFDILFQHKIKRY</sequence>
<dbReference type="STRING" id="319236.BST91_01420"/>
<dbReference type="EMBL" id="BBML01000005">
    <property type="protein sequence ID" value="GAK97225.1"/>
    <property type="molecule type" value="Genomic_DNA"/>
</dbReference>
<comment type="caution">
    <text evidence="1">The sequence shown here is derived from an EMBL/GenBank/DDBJ whole genome shotgun (WGS) entry which is preliminary data.</text>
</comment>
<reference evidence="1" key="1">
    <citation type="journal article" date="2014" name="Genome Announc.">
        <title>Draft Genome Sequences of Marine Flavobacterium Nonlabens Strains NR17, NR24, NR27, NR32, NR33, and Ara13.</title>
        <authorList>
            <person name="Nakanishi M."/>
            <person name="Meirelles P."/>
            <person name="Suzuki R."/>
            <person name="Takatani N."/>
            <person name="Mino S."/>
            <person name="Suda W."/>
            <person name="Oshima K."/>
            <person name="Hattori M."/>
            <person name="Ohkuma M."/>
            <person name="Hosokawa M."/>
            <person name="Miyashita K."/>
            <person name="Thompson F.L."/>
            <person name="Niwa A."/>
            <person name="Sawabe T."/>
            <person name="Sawabe T."/>
        </authorList>
    </citation>
    <scope>NUCLEOTIDE SEQUENCE [LARGE SCALE GENOMIC DNA]</scope>
    <source>
        <strain evidence="1">JCM 19294</strain>
    </source>
</reference>